<dbReference type="AlphaFoldDB" id="A0A8T1DL90"/>
<organism evidence="1 2">
    <name type="scientific">Phytophthora cactorum</name>
    <dbReference type="NCBI Taxonomy" id="29920"/>
    <lineage>
        <taxon>Eukaryota</taxon>
        <taxon>Sar</taxon>
        <taxon>Stramenopiles</taxon>
        <taxon>Oomycota</taxon>
        <taxon>Peronosporomycetes</taxon>
        <taxon>Peronosporales</taxon>
        <taxon>Peronosporaceae</taxon>
        <taxon>Phytophthora</taxon>
    </lineage>
</organism>
<protein>
    <submittedName>
        <fullName evidence="1">Uncharacterized protein</fullName>
    </submittedName>
</protein>
<comment type="caution">
    <text evidence="1">The sequence shown here is derived from an EMBL/GenBank/DDBJ whole genome shotgun (WGS) entry which is preliminary data.</text>
</comment>
<name>A0A8T1DL90_9STRA</name>
<dbReference type="EMBL" id="RCMI01000038">
    <property type="protein sequence ID" value="KAG2940451.1"/>
    <property type="molecule type" value="Genomic_DNA"/>
</dbReference>
<gene>
    <name evidence="1" type="ORF">PC115_g2584</name>
</gene>
<dbReference type="Proteomes" id="UP000774804">
    <property type="component" value="Unassembled WGS sequence"/>
</dbReference>
<reference evidence="1" key="1">
    <citation type="submission" date="2018-10" db="EMBL/GenBank/DDBJ databases">
        <title>Effector identification in a new, highly contiguous assembly of the strawberry crown rot pathogen Phytophthora cactorum.</title>
        <authorList>
            <person name="Armitage A.D."/>
            <person name="Nellist C.F."/>
            <person name="Bates H."/>
            <person name="Vickerstaff R.J."/>
            <person name="Harrison R.J."/>
        </authorList>
    </citation>
    <scope>NUCLEOTIDE SEQUENCE</scope>
    <source>
        <strain evidence="1">4032</strain>
    </source>
</reference>
<accession>A0A8T1DL90</accession>
<sequence>MRHPNAALQGFLAARAGSVFAGKLPRMCRIPSLSAATDFHAIMLPAGQARAGAAAVRAACLYAVVVPTLLVAVTSGDRGDRRRQSISPLRTTSSCRSLCACRGRNGVVACDQPASTIRQQCQDLRRSALCAPSWRRAVIAAPVYPHRQYALNTRQIGSGGSGPELKLWRLGGASDFTDKCTKALPGGQQPSARCCWML</sequence>
<proteinExistence type="predicted"/>
<evidence type="ECO:0000313" key="1">
    <source>
        <dbReference type="EMBL" id="KAG2940451.1"/>
    </source>
</evidence>
<evidence type="ECO:0000313" key="2">
    <source>
        <dbReference type="Proteomes" id="UP000774804"/>
    </source>
</evidence>